<evidence type="ECO:0000256" key="2">
    <source>
        <dbReference type="ARBA" id="ARBA00029447"/>
    </source>
</evidence>
<keyword evidence="9" id="KW-1185">Reference proteome</keyword>
<organism evidence="8 9">
    <name type="scientific">Variovorax ureilyticus</name>
    <dbReference type="NCBI Taxonomy" id="1836198"/>
    <lineage>
        <taxon>Bacteria</taxon>
        <taxon>Pseudomonadati</taxon>
        <taxon>Pseudomonadota</taxon>
        <taxon>Betaproteobacteria</taxon>
        <taxon>Burkholderiales</taxon>
        <taxon>Comamonadaceae</taxon>
        <taxon>Variovorax</taxon>
    </lineage>
</organism>
<dbReference type="SUPFAM" id="SSF55785">
    <property type="entry name" value="PYP-like sensor domain (PAS domain)"/>
    <property type="match status" value="1"/>
</dbReference>
<dbReference type="Gene3D" id="3.30.450.20">
    <property type="entry name" value="PAS domain"/>
    <property type="match status" value="1"/>
</dbReference>
<evidence type="ECO:0000259" key="6">
    <source>
        <dbReference type="PROSITE" id="PS50112"/>
    </source>
</evidence>
<dbReference type="InterPro" id="IPR001610">
    <property type="entry name" value="PAC"/>
</dbReference>
<keyword evidence="4" id="KW-0472">Membrane</keyword>
<dbReference type="InterPro" id="IPR004089">
    <property type="entry name" value="MCPsignal_dom"/>
</dbReference>
<dbReference type="PANTHER" id="PTHR43531">
    <property type="entry name" value="PROTEIN ICFG"/>
    <property type="match status" value="1"/>
</dbReference>
<dbReference type="PROSITE" id="PS50885">
    <property type="entry name" value="HAMP"/>
    <property type="match status" value="1"/>
</dbReference>
<dbReference type="InterPro" id="IPR003660">
    <property type="entry name" value="HAMP_dom"/>
</dbReference>
<feature type="domain" description="Methyl-accepting transducer" evidence="5">
    <location>
        <begin position="284"/>
        <end position="513"/>
    </location>
</feature>
<dbReference type="InterPro" id="IPR051310">
    <property type="entry name" value="MCP_chemotaxis"/>
</dbReference>
<evidence type="ECO:0000256" key="1">
    <source>
        <dbReference type="ARBA" id="ARBA00022481"/>
    </source>
</evidence>
<dbReference type="Pfam" id="PF00672">
    <property type="entry name" value="HAMP"/>
    <property type="match status" value="1"/>
</dbReference>
<keyword evidence="4" id="KW-1133">Transmembrane helix</keyword>
<gene>
    <name evidence="8" type="ORF">WKW77_08310</name>
</gene>
<evidence type="ECO:0000256" key="3">
    <source>
        <dbReference type="PROSITE-ProRule" id="PRU00284"/>
    </source>
</evidence>
<dbReference type="SMART" id="SM00091">
    <property type="entry name" value="PAS"/>
    <property type="match status" value="1"/>
</dbReference>
<feature type="domain" description="PAS" evidence="6">
    <location>
        <begin position="25"/>
        <end position="60"/>
    </location>
</feature>
<dbReference type="CDD" id="cd06225">
    <property type="entry name" value="HAMP"/>
    <property type="match status" value="1"/>
</dbReference>
<name>A0ABU8VDI3_9BURK</name>
<dbReference type="Proteomes" id="UP001365846">
    <property type="component" value="Unassembled WGS sequence"/>
</dbReference>
<dbReference type="Gene3D" id="1.10.287.950">
    <property type="entry name" value="Methyl-accepting chemotaxis protein"/>
    <property type="match status" value="1"/>
</dbReference>
<keyword evidence="1" id="KW-0488">Methylation</keyword>
<proteinExistence type="inferred from homology"/>
<keyword evidence="4" id="KW-0812">Transmembrane</keyword>
<dbReference type="PROSITE" id="PS50111">
    <property type="entry name" value="CHEMOTAXIS_TRANSDUC_2"/>
    <property type="match status" value="1"/>
</dbReference>
<feature type="transmembrane region" description="Helical" evidence="4">
    <location>
        <begin position="203"/>
        <end position="226"/>
    </location>
</feature>
<reference evidence="8 9" key="1">
    <citation type="submission" date="2024-03" db="EMBL/GenBank/DDBJ databases">
        <title>Novel species of the genus Variovorax.</title>
        <authorList>
            <person name="Liu Q."/>
            <person name="Xin Y.-H."/>
        </authorList>
    </citation>
    <scope>NUCLEOTIDE SEQUENCE [LARGE SCALE GENOMIC DNA]</scope>
    <source>
        <strain evidence="8 9">KACC 18899</strain>
    </source>
</reference>
<accession>A0ABU8VDI3</accession>
<evidence type="ECO:0000256" key="4">
    <source>
        <dbReference type="SAM" id="Phobius"/>
    </source>
</evidence>
<comment type="caution">
    <text evidence="8">The sequence shown here is derived from an EMBL/GenBank/DDBJ whole genome shotgun (WGS) entry which is preliminary data.</text>
</comment>
<evidence type="ECO:0000259" key="5">
    <source>
        <dbReference type="PROSITE" id="PS50111"/>
    </source>
</evidence>
<feature type="domain" description="HAMP" evidence="7">
    <location>
        <begin position="228"/>
        <end position="279"/>
    </location>
</feature>
<dbReference type="SUPFAM" id="SSF58104">
    <property type="entry name" value="Methyl-accepting chemotaxis protein (MCP) signaling domain"/>
    <property type="match status" value="1"/>
</dbReference>
<dbReference type="SMART" id="SM00283">
    <property type="entry name" value="MA"/>
    <property type="match status" value="1"/>
</dbReference>
<dbReference type="PANTHER" id="PTHR43531:SF14">
    <property type="entry name" value="METHYL-ACCEPTING CHEMOTAXIS PROTEIN I-RELATED"/>
    <property type="match status" value="1"/>
</dbReference>
<feature type="transmembrane region" description="Helical" evidence="4">
    <location>
        <begin position="169"/>
        <end position="191"/>
    </location>
</feature>
<dbReference type="NCBIfam" id="TIGR00229">
    <property type="entry name" value="sensory_box"/>
    <property type="match status" value="1"/>
</dbReference>
<dbReference type="InterPro" id="IPR013655">
    <property type="entry name" value="PAS_fold_3"/>
</dbReference>
<sequence length="531" mass="56338">MRVNLPITDIEYPLPQDAALVSRTDLKGRITYVNPLFVEVSGYTVEELMGKAHNIVRHPDMPPEAFADMWETLGRGLPWTGLVKNRRKNGDFYWVQANVTPVRRNGATVGYMSVRSRPERADVKGAEQVYRRLLEGKAAGLRIVQGEVVSPGWSDPIGWLRRIPVRRRVFAVTSAAALLTLVFGGAAWAQASALVARSDAQSWLPHLIAAATLGATLAWAGLGHFLGRTVFRSLDQALDAARAIAGGALVKFEIRPEDETKDLLRALNQMSANLCAIVADVGVNVSGVMSTSGQIAIGNQDLSARTEQQASSLEETAASMEQLTSTVKQNADNARQANQLAVMASDVAVKGGSVVSQVVDTMAAIDASSRKIADIIGVIDGIAFQTNILALNAAVEAARAGEQGKGFAVVAAEVRGLAQRSAHAAKEIKDLIDDSVGKVGAGTALVGEAGKTMEEIVGSVKRVTDIMGEITTASQEQTAGIEQINQAITQMDQVTQQNAALVEQASAAAQALQEQAGGLVDAVSVFKLERN</sequence>
<dbReference type="PROSITE" id="PS50112">
    <property type="entry name" value="PAS"/>
    <property type="match status" value="1"/>
</dbReference>
<evidence type="ECO:0000313" key="8">
    <source>
        <dbReference type="EMBL" id="MEJ8811070.1"/>
    </source>
</evidence>
<evidence type="ECO:0000313" key="9">
    <source>
        <dbReference type="Proteomes" id="UP001365846"/>
    </source>
</evidence>
<dbReference type="Pfam" id="PF00015">
    <property type="entry name" value="MCPsignal"/>
    <property type="match status" value="1"/>
</dbReference>
<dbReference type="EMBL" id="JBBKZU010000003">
    <property type="protein sequence ID" value="MEJ8811070.1"/>
    <property type="molecule type" value="Genomic_DNA"/>
</dbReference>
<dbReference type="InterPro" id="IPR000014">
    <property type="entry name" value="PAS"/>
</dbReference>
<protein>
    <submittedName>
        <fullName evidence="8">Methyl-accepting chemotaxis protein</fullName>
    </submittedName>
</protein>
<comment type="similarity">
    <text evidence="2">Belongs to the methyl-accepting chemotaxis (MCP) protein family.</text>
</comment>
<dbReference type="RefSeq" id="WP_340356384.1">
    <property type="nucleotide sequence ID" value="NZ_JBBKZU010000003.1"/>
</dbReference>
<evidence type="ECO:0000259" key="7">
    <source>
        <dbReference type="PROSITE" id="PS50885"/>
    </source>
</evidence>
<dbReference type="CDD" id="cd11386">
    <property type="entry name" value="MCP_signal"/>
    <property type="match status" value="1"/>
</dbReference>
<dbReference type="SMART" id="SM00086">
    <property type="entry name" value="PAC"/>
    <property type="match status" value="1"/>
</dbReference>
<dbReference type="CDD" id="cd00130">
    <property type="entry name" value="PAS"/>
    <property type="match status" value="1"/>
</dbReference>
<dbReference type="Pfam" id="PF08447">
    <property type="entry name" value="PAS_3"/>
    <property type="match status" value="1"/>
</dbReference>
<keyword evidence="3" id="KW-0807">Transducer</keyword>
<dbReference type="InterPro" id="IPR035965">
    <property type="entry name" value="PAS-like_dom_sf"/>
</dbReference>